<evidence type="ECO:0000313" key="4">
    <source>
        <dbReference type="Proteomes" id="UP000320717"/>
    </source>
</evidence>
<dbReference type="PANTHER" id="PTHR47307:SF1">
    <property type="entry name" value="GLUTATHIONE-REGULATED POTASSIUM-EFFLUX SYSTEM ANCILLARY PROTEIN KEFG"/>
    <property type="match status" value="1"/>
</dbReference>
<dbReference type="Pfam" id="PF02525">
    <property type="entry name" value="Flavodoxin_2"/>
    <property type="match status" value="1"/>
</dbReference>
<dbReference type="RefSeq" id="WP_146277919.1">
    <property type="nucleotide sequence ID" value="NZ_CP042260.1"/>
</dbReference>
<dbReference type="PANTHER" id="PTHR47307">
    <property type="entry name" value="GLUTATHIONE-REGULATED POTASSIUM-EFFLUX SYSTEM ANCILLARY PROTEIN KEFG"/>
    <property type="match status" value="1"/>
</dbReference>
<reference evidence="3 4" key="1">
    <citation type="submission" date="2019-07" db="EMBL/GenBank/DDBJ databases">
        <title>Complete Genome Sequence of drought tolerant Plant Growth-Promoting Rhizobacterium Glutamicibacter halophytocola DR408.</title>
        <authorList>
            <person name="Nishu S.D."/>
            <person name="Lee T.K."/>
        </authorList>
    </citation>
    <scope>NUCLEOTIDE SEQUENCE [LARGE SCALE GENOMIC DNA]</scope>
    <source>
        <strain evidence="3 4">DR408</strain>
    </source>
</reference>
<gene>
    <name evidence="3" type="ORF">FQA45_15870</name>
</gene>
<dbReference type="SUPFAM" id="SSF52218">
    <property type="entry name" value="Flavoproteins"/>
    <property type="match status" value="1"/>
</dbReference>
<organism evidence="3 4">
    <name type="scientific">Glutamicibacter halophytocola</name>
    <dbReference type="NCBI Taxonomy" id="1933880"/>
    <lineage>
        <taxon>Bacteria</taxon>
        <taxon>Bacillati</taxon>
        <taxon>Actinomycetota</taxon>
        <taxon>Actinomycetes</taxon>
        <taxon>Micrococcales</taxon>
        <taxon>Micrococcaceae</taxon>
        <taxon>Glutamicibacter</taxon>
    </lineage>
</organism>
<dbReference type="EMBL" id="CP042260">
    <property type="protein sequence ID" value="QDY67663.1"/>
    <property type="molecule type" value="Genomic_DNA"/>
</dbReference>
<dbReference type="Proteomes" id="UP000320717">
    <property type="component" value="Chromosome"/>
</dbReference>
<dbReference type="InterPro" id="IPR046980">
    <property type="entry name" value="KefG/KefF"/>
</dbReference>
<accession>A0ABX5YDD5</accession>
<keyword evidence="1" id="KW-0560">Oxidoreductase</keyword>
<evidence type="ECO:0000256" key="1">
    <source>
        <dbReference type="ARBA" id="ARBA00023002"/>
    </source>
</evidence>
<feature type="domain" description="Flavodoxin-like fold" evidence="2">
    <location>
        <begin position="1"/>
        <end position="158"/>
    </location>
</feature>
<name>A0ABX5YDD5_9MICC</name>
<dbReference type="InterPro" id="IPR029039">
    <property type="entry name" value="Flavoprotein-like_sf"/>
</dbReference>
<keyword evidence="4" id="KW-1185">Reference proteome</keyword>
<protein>
    <submittedName>
        <fullName evidence="3">NAD(P)H-dependent oxidoreductase</fullName>
    </submittedName>
</protein>
<evidence type="ECO:0000313" key="3">
    <source>
        <dbReference type="EMBL" id="QDY67663.1"/>
    </source>
</evidence>
<proteinExistence type="predicted"/>
<dbReference type="InterPro" id="IPR003680">
    <property type="entry name" value="Flavodoxin_fold"/>
</dbReference>
<dbReference type="Gene3D" id="3.40.50.360">
    <property type="match status" value="1"/>
</dbReference>
<evidence type="ECO:0000259" key="2">
    <source>
        <dbReference type="Pfam" id="PF02525"/>
    </source>
</evidence>
<sequence>MSTLVIVAHPDLGRSRINRKWVDALEKDGRVTVRILSEELIDSHFDVQAEQAQLAGHERIVLQFPFHWYSCPPILKTWIDDVLEHGWAYGPGGTALEGKDLSIAVSTWSRTDDYTSNGRYGRTMQELTSPFEAIANRVGMNYSPGFFLNGVGDYSDSELNDTATALTTWLRSSSSCLIDSKVSNA</sequence>